<dbReference type="OrthoDB" id="9814256at2"/>
<evidence type="ECO:0000256" key="7">
    <source>
        <dbReference type="ARBA" id="ARBA00056181"/>
    </source>
</evidence>
<dbReference type="GO" id="GO:0045936">
    <property type="term" value="P:negative regulation of phosphate metabolic process"/>
    <property type="evidence" value="ECO:0007669"/>
    <property type="project" value="InterPro"/>
</dbReference>
<sequence length="222" mass="25152">MKDHERHISRQFDSELQALSSAFLALGGAVERQVSEALNALMEADSAQAEQVRSYRPHIQQMREQIDEACLRILARRQPTASDLRLVISICKAVIDLERIGEEAGKIAKRAITLAEEGAAPRGYIEVRHIGGQVTQMVREALDAFARLDGKQALAIIERDKTIDREYKSALRELLTYMMEDPRGISRVFSIIWTLRSLERIGDYARNIARLVHYLLHEGEVS</sequence>
<name>A0A139SV00_9GAMM</name>
<evidence type="ECO:0000256" key="2">
    <source>
        <dbReference type="ARBA" id="ARBA00008107"/>
    </source>
</evidence>
<dbReference type="PANTHER" id="PTHR42930">
    <property type="entry name" value="PHOSPHATE-SPECIFIC TRANSPORT SYSTEM ACCESSORY PROTEIN PHOU"/>
    <property type="match status" value="1"/>
</dbReference>
<keyword evidence="4 8" id="KW-0813">Transport</keyword>
<evidence type="ECO:0000256" key="3">
    <source>
        <dbReference type="ARBA" id="ARBA00011738"/>
    </source>
</evidence>
<keyword evidence="5 8" id="KW-0963">Cytoplasm</keyword>
<comment type="caution">
    <text evidence="10">The sequence shown here is derived from an EMBL/GenBank/DDBJ whole genome shotgun (WGS) entry which is preliminary data.</text>
</comment>
<protein>
    <recommendedName>
        <fullName evidence="8">Phosphate-specific transport system accessory protein PhoU</fullName>
    </recommendedName>
</protein>
<comment type="subunit">
    <text evidence="3 8">Homodimer.</text>
</comment>
<dbReference type="SUPFAM" id="SSF109755">
    <property type="entry name" value="PhoU-like"/>
    <property type="match status" value="1"/>
</dbReference>
<dbReference type="InterPro" id="IPR038078">
    <property type="entry name" value="PhoU-like_sf"/>
</dbReference>
<proteinExistence type="inferred from homology"/>
<dbReference type="FunFam" id="1.20.58.220:FF:000004">
    <property type="entry name" value="Phosphate-specific transport system accessory protein PhoU"/>
    <property type="match status" value="1"/>
</dbReference>
<dbReference type="RefSeq" id="WP_068389946.1">
    <property type="nucleotide sequence ID" value="NZ_LSZO01000145.1"/>
</dbReference>
<dbReference type="InterPro" id="IPR026022">
    <property type="entry name" value="PhoU_dom"/>
</dbReference>
<dbReference type="Pfam" id="PF01895">
    <property type="entry name" value="PhoU"/>
    <property type="match status" value="2"/>
</dbReference>
<evidence type="ECO:0000259" key="9">
    <source>
        <dbReference type="Pfam" id="PF01895"/>
    </source>
</evidence>
<evidence type="ECO:0000313" key="11">
    <source>
        <dbReference type="Proteomes" id="UP000072660"/>
    </source>
</evidence>
<feature type="domain" description="PhoU" evidence="9">
    <location>
        <begin position="128"/>
        <end position="212"/>
    </location>
</feature>
<dbReference type="Proteomes" id="UP000072660">
    <property type="component" value="Unassembled WGS sequence"/>
</dbReference>
<evidence type="ECO:0000256" key="8">
    <source>
        <dbReference type="PIRNR" id="PIRNR003107"/>
    </source>
</evidence>
<accession>A0A139SV00</accession>
<keyword evidence="11" id="KW-1185">Reference proteome</keyword>
<feature type="domain" description="PhoU" evidence="9">
    <location>
        <begin position="26"/>
        <end position="110"/>
    </location>
</feature>
<reference evidence="10 11" key="1">
    <citation type="submission" date="2016-02" db="EMBL/GenBank/DDBJ databases">
        <authorList>
            <person name="Wen L."/>
            <person name="He K."/>
            <person name="Yang H."/>
        </authorList>
    </citation>
    <scope>NUCLEOTIDE SEQUENCE [LARGE SCALE GENOMIC DNA]</scope>
    <source>
        <strain evidence="10 11">CV58</strain>
    </source>
</reference>
<keyword evidence="6 8" id="KW-0592">Phosphate transport</keyword>
<dbReference type="EMBL" id="LSZO01000145">
    <property type="protein sequence ID" value="KXU38291.1"/>
    <property type="molecule type" value="Genomic_DNA"/>
</dbReference>
<dbReference type="NCBIfam" id="TIGR02135">
    <property type="entry name" value="phoU_full"/>
    <property type="match status" value="1"/>
</dbReference>
<evidence type="ECO:0000256" key="1">
    <source>
        <dbReference type="ARBA" id="ARBA00004496"/>
    </source>
</evidence>
<dbReference type="GO" id="GO:0005737">
    <property type="term" value="C:cytoplasm"/>
    <property type="evidence" value="ECO:0007669"/>
    <property type="project" value="UniProtKB-SubCell"/>
</dbReference>
<dbReference type="GO" id="GO:0006817">
    <property type="term" value="P:phosphate ion transport"/>
    <property type="evidence" value="ECO:0007669"/>
    <property type="project" value="UniProtKB-KW"/>
</dbReference>
<gene>
    <name evidence="10" type="ORF">AXE65_02200</name>
</gene>
<dbReference type="GO" id="GO:0030643">
    <property type="term" value="P:intracellular phosphate ion homeostasis"/>
    <property type="evidence" value="ECO:0007669"/>
    <property type="project" value="InterPro"/>
</dbReference>
<comment type="similarity">
    <text evidence="2 8">Belongs to the PhoU family.</text>
</comment>
<comment type="function">
    <text evidence="7 8">Plays a role in the regulation of phosphate uptake.</text>
</comment>
<dbReference type="PANTHER" id="PTHR42930:SF3">
    <property type="entry name" value="PHOSPHATE-SPECIFIC TRANSPORT SYSTEM ACCESSORY PROTEIN PHOU"/>
    <property type="match status" value="1"/>
</dbReference>
<comment type="subcellular location">
    <subcellularLocation>
        <location evidence="1 8">Cytoplasm</location>
    </subcellularLocation>
</comment>
<evidence type="ECO:0000256" key="6">
    <source>
        <dbReference type="ARBA" id="ARBA00022592"/>
    </source>
</evidence>
<evidence type="ECO:0000256" key="4">
    <source>
        <dbReference type="ARBA" id="ARBA00022448"/>
    </source>
</evidence>
<dbReference type="InterPro" id="IPR028366">
    <property type="entry name" value="PhoU"/>
</dbReference>
<dbReference type="PIRSF" id="PIRSF003107">
    <property type="entry name" value="PhoU"/>
    <property type="match status" value="1"/>
</dbReference>
<organism evidence="10 11">
    <name type="scientific">Ventosimonas gracilis</name>
    <dbReference type="NCBI Taxonomy" id="1680762"/>
    <lineage>
        <taxon>Bacteria</taxon>
        <taxon>Pseudomonadati</taxon>
        <taxon>Pseudomonadota</taxon>
        <taxon>Gammaproteobacteria</taxon>
        <taxon>Pseudomonadales</taxon>
        <taxon>Ventosimonadaceae</taxon>
        <taxon>Ventosimonas</taxon>
    </lineage>
</organism>
<dbReference type="Gene3D" id="1.20.58.220">
    <property type="entry name" value="Phosphate transport system protein phou homolog 2, domain 2"/>
    <property type="match status" value="2"/>
</dbReference>
<evidence type="ECO:0000256" key="5">
    <source>
        <dbReference type="ARBA" id="ARBA00022490"/>
    </source>
</evidence>
<evidence type="ECO:0000313" key="10">
    <source>
        <dbReference type="EMBL" id="KXU38291.1"/>
    </source>
</evidence>
<dbReference type="AlphaFoldDB" id="A0A139SV00"/>